<feature type="compositionally biased region" description="Acidic residues" evidence="1">
    <location>
        <begin position="58"/>
        <end position="70"/>
    </location>
</feature>
<feature type="compositionally biased region" description="Basic and acidic residues" evidence="1">
    <location>
        <begin position="140"/>
        <end position="156"/>
    </location>
</feature>
<feature type="compositionally biased region" description="Basic and acidic residues" evidence="1">
    <location>
        <begin position="436"/>
        <end position="469"/>
    </location>
</feature>
<dbReference type="Proteomes" id="UP000221165">
    <property type="component" value="Unassembled WGS sequence"/>
</dbReference>
<feature type="region of interest" description="Disordered" evidence="1">
    <location>
        <begin position="115"/>
        <end position="177"/>
    </location>
</feature>
<feature type="region of interest" description="Disordered" evidence="1">
    <location>
        <begin position="339"/>
        <end position="376"/>
    </location>
</feature>
<feature type="compositionally biased region" description="Acidic residues" evidence="1">
    <location>
        <begin position="157"/>
        <end position="170"/>
    </location>
</feature>
<feature type="region of interest" description="Disordered" evidence="1">
    <location>
        <begin position="26"/>
        <end position="101"/>
    </location>
</feature>
<feature type="region of interest" description="Disordered" evidence="1">
    <location>
        <begin position="629"/>
        <end position="938"/>
    </location>
</feature>
<evidence type="ECO:0000313" key="4">
    <source>
        <dbReference type="Proteomes" id="UP000221165"/>
    </source>
</evidence>
<comment type="caution">
    <text evidence="3">The sequence shown here is derived from an EMBL/GenBank/DDBJ whole genome shotgun (WGS) entry which is preliminary data.</text>
</comment>
<feature type="compositionally biased region" description="Low complexity" evidence="1">
    <location>
        <begin position="486"/>
        <end position="499"/>
    </location>
</feature>
<feature type="compositionally biased region" description="Low complexity" evidence="1">
    <location>
        <begin position="658"/>
        <end position="718"/>
    </location>
</feature>
<dbReference type="RefSeq" id="XP_067920070.1">
    <property type="nucleotide sequence ID" value="XM_068067950.1"/>
</dbReference>
<dbReference type="OrthoDB" id="332419at2759"/>
<sequence length="993" mass="111704">MNHFSEVSNLHHADHSMTLQHNGHILAEENSNLHPREEIGKEEEEDSHYRKKKKETSDAEEDEEKEEEEVAFLTPPVSLSSHPLHDENIDKSLSRQAEKGDPSLVVSPLHLHALHHADDTSPPPSNKDHLDLSGEEQQEDQQKSYENKDGDPYHKEEEEEEDDDEEEDDSYGGADIFGTESFDTVCGVDILDSSYRPAVRRILILWCIILFLITSRLIVGFFGSFRHVVSTGSLDLSYNLWKEELFLTSIIEFVLTCGATTAGFLALMNHTRLGSLCKVQSFQQFFTWCLLLHAASGIVCLVVAIKLTTINLFTLPTPFAPSPSSSLSTYVGEGSLTSHDLPLYHTRGGGGEEDREEGEKYPSHEHGNFHSFNKRAAAPSSSSSALRLSLSPHLLGGPLTSSTLSDSGAEFFASTKQNEEEQDKEEGISPRRGRRRTAEKEGSFPREDNYFSHPGVADERREKEKRENDEIFSPFLSQGRDGMGTSLLSRPSSLPSLPSSERKNTKEAEKQAKDGNAFLSLLQKRKSWNSLSFGPTGEKSLDRKMHAKVQRGSPQDLLHELSKYRRTRRAKRRRRGREEDLKSLYKRTSELSHSSRDLHRSIFLHNSPLLLSHSSPFSSSSSPFLSSSSLFFSRDPQSEKEEMEDQEISSGEKETDVSLPTSLSSSSFLHIDTMPSQNTSLPPNPQNSSPSTSPETSSLSSSFSLPSSSSPLKTISSDSVDRSRPLSDVPQPFLSVDKTDQIGEKDIRFFSSSPSFGLGEETERLGARNDPHPEFLPLISTERKEREEEEKEKGHEGRRSEEDEGSRRKEEEEDGREIGRRLSPEERNNDEGVYTPQSNDEKRFPHPAISGGPGREEEEEEERRKGEEVDQEDQEKLKRHLSSSSLLSSSSSPQHSLTASPYNPGERENEEEELKSDSDKRREEEEDRLNFSSLSHSSRSLPFESSVYRRMLYASIPLDYLAALVHASCFLTSWKLAETLGKLFGLKMPRIPF</sequence>
<feature type="compositionally biased region" description="Basic and acidic residues" evidence="1">
    <location>
        <begin position="83"/>
        <end position="101"/>
    </location>
</feature>
<name>A0A2C6KPF6_9APIC</name>
<dbReference type="PANTHER" id="PTHR35711">
    <property type="entry name" value="EXPRESSED PROTEIN"/>
    <property type="match status" value="1"/>
</dbReference>
<dbReference type="VEuPathDB" id="ToxoDB:CSUI_007807"/>
<feature type="compositionally biased region" description="Basic and acidic residues" evidence="1">
    <location>
        <begin position="761"/>
        <end position="773"/>
    </location>
</feature>
<feature type="region of interest" description="Disordered" evidence="1">
    <location>
        <begin position="413"/>
        <end position="510"/>
    </location>
</feature>
<dbReference type="EMBL" id="MIGC01004193">
    <property type="protein sequence ID" value="PHJ18362.1"/>
    <property type="molecule type" value="Genomic_DNA"/>
</dbReference>
<feature type="compositionally biased region" description="Basic residues" evidence="1">
    <location>
        <begin position="564"/>
        <end position="575"/>
    </location>
</feature>
<dbReference type="PANTHER" id="PTHR35711:SF1">
    <property type="entry name" value="ECTODERMAL, ISOFORM F"/>
    <property type="match status" value="1"/>
</dbReference>
<protein>
    <submittedName>
        <fullName evidence="3">Transmembrane protein</fullName>
    </submittedName>
</protein>
<feature type="compositionally biased region" description="Low complexity" evidence="1">
    <location>
        <begin position="882"/>
        <end position="892"/>
    </location>
</feature>
<feature type="compositionally biased region" description="Basic and acidic residues" evidence="1">
    <location>
        <begin position="500"/>
        <end position="510"/>
    </location>
</feature>
<feature type="transmembrane region" description="Helical" evidence="2">
    <location>
        <begin position="285"/>
        <end position="305"/>
    </location>
</feature>
<feature type="region of interest" description="Disordered" evidence="1">
    <location>
        <begin position="532"/>
        <end position="581"/>
    </location>
</feature>
<evidence type="ECO:0000313" key="3">
    <source>
        <dbReference type="EMBL" id="PHJ18362.1"/>
    </source>
</evidence>
<feature type="compositionally biased region" description="Basic and acidic residues" evidence="1">
    <location>
        <begin position="781"/>
        <end position="830"/>
    </location>
</feature>
<reference evidence="3 4" key="1">
    <citation type="journal article" date="2017" name="Int. J. Parasitol.">
        <title>The genome of the protozoan parasite Cystoisospora suis and a reverse vaccinology approach to identify vaccine candidates.</title>
        <authorList>
            <person name="Palmieri N."/>
            <person name="Shrestha A."/>
            <person name="Ruttkowski B."/>
            <person name="Beck T."/>
            <person name="Vogl C."/>
            <person name="Tomley F."/>
            <person name="Blake D.P."/>
            <person name="Joachim A."/>
        </authorList>
    </citation>
    <scope>NUCLEOTIDE SEQUENCE [LARGE SCALE GENOMIC DNA]</scope>
    <source>
        <strain evidence="3 4">Wien I</strain>
    </source>
</reference>
<feature type="transmembrane region" description="Helical" evidence="2">
    <location>
        <begin position="203"/>
        <end position="225"/>
    </location>
</feature>
<keyword evidence="2" id="KW-0472">Membrane</keyword>
<organism evidence="3 4">
    <name type="scientific">Cystoisospora suis</name>
    <dbReference type="NCBI Taxonomy" id="483139"/>
    <lineage>
        <taxon>Eukaryota</taxon>
        <taxon>Sar</taxon>
        <taxon>Alveolata</taxon>
        <taxon>Apicomplexa</taxon>
        <taxon>Conoidasida</taxon>
        <taxon>Coccidia</taxon>
        <taxon>Eucoccidiorida</taxon>
        <taxon>Eimeriorina</taxon>
        <taxon>Sarcocystidae</taxon>
        <taxon>Cystoisospora</taxon>
    </lineage>
</organism>
<proteinExistence type="predicted"/>
<gene>
    <name evidence="3" type="ORF">CSUI_007807</name>
</gene>
<feature type="transmembrane region" description="Helical" evidence="2">
    <location>
        <begin position="245"/>
        <end position="265"/>
    </location>
</feature>
<evidence type="ECO:0000256" key="2">
    <source>
        <dbReference type="SAM" id="Phobius"/>
    </source>
</evidence>
<keyword evidence="4" id="KW-1185">Reference proteome</keyword>
<dbReference type="AlphaFoldDB" id="A0A2C6KPF6"/>
<keyword evidence="2 3" id="KW-0812">Transmembrane</keyword>
<dbReference type="GeneID" id="94431161"/>
<feature type="compositionally biased region" description="Basic and acidic residues" evidence="1">
    <location>
        <begin position="357"/>
        <end position="368"/>
    </location>
</feature>
<feature type="compositionally biased region" description="Basic and acidic residues" evidence="1">
    <location>
        <begin position="737"/>
        <end position="748"/>
    </location>
</feature>
<evidence type="ECO:0000256" key="1">
    <source>
        <dbReference type="SAM" id="MobiDB-lite"/>
    </source>
</evidence>
<accession>A0A2C6KPF6</accession>
<keyword evidence="2" id="KW-1133">Transmembrane helix</keyword>